<feature type="signal peptide" evidence="5">
    <location>
        <begin position="1"/>
        <end position="23"/>
    </location>
</feature>
<dbReference type="InterPro" id="IPR036909">
    <property type="entry name" value="Cyt_c-like_dom_sf"/>
</dbReference>
<keyword evidence="8" id="KW-1185">Reference proteome</keyword>
<dbReference type="EMBL" id="JAOWLA010000023">
    <property type="protein sequence ID" value="MCV2866642.1"/>
    <property type="molecule type" value="Genomic_DNA"/>
</dbReference>
<keyword evidence="3 4" id="KW-0408">Iron</keyword>
<gene>
    <name evidence="7" type="ORF">OE647_18190</name>
</gene>
<evidence type="ECO:0000256" key="3">
    <source>
        <dbReference type="ARBA" id="ARBA00023004"/>
    </source>
</evidence>
<dbReference type="PANTHER" id="PTHR35008">
    <property type="entry name" value="BLL4482 PROTEIN-RELATED"/>
    <property type="match status" value="1"/>
</dbReference>
<protein>
    <submittedName>
        <fullName evidence="7">Cytochrome c</fullName>
    </submittedName>
</protein>
<evidence type="ECO:0000313" key="7">
    <source>
        <dbReference type="EMBL" id="MCV2866642.1"/>
    </source>
</evidence>
<dbReference type="Pfam" id="PF00034">
    <property type="entry name" value="Cytochrom_C"/>
    <property type="match status" value="1"/>
</dbReference>
<evidence type="ECO:0000256" key="5">
    <source>
        <dbReference type="SAM" id="SignalP"/>
    </source>
</evidence>
<dbReference type="Gene3D" id="1.10.760.10">
    <property type="entry name" value="Cytochrome c-like domain"/>
    <property type="match status" value="1"/>
</dbReference>
<organism evidence="7 8">
    <name type="scientific">Albidovulum sediminicola</name>
    <dbReference type="NCBI Taxonomy" id="2984331"/>
    <lineage>
        <taxon>Bacteria</taxon>
        <taxon>Pseudomonadati</taxon>
        <taxon>Pseudomonadota</taxon>
        <taxon>Alphaproteobacteria</taxon>
        <taxon>Rhodobacterales</taxon>
        <taxon>Paracoccaceae</taxon>
        <taxon>Albidovulum</taxon>
    </lineage>
</organism>
<accession>A0ABT2Z6B0</accession>
<reference evidence="7 8" key="1">
    <citation type="submission" date="2022-10" db="EMBL/GenBank/DDBJ databases">
        <title>Defluviimonas sp. nov., isolated from ocean surface water.</title>
        <authorList>
            <person name="He W."/>
            <person name="Wang L."/>
            <person name="Zhang D.-F."/>
        </authorList>
    </citation>
    <scope>NUCLEOTIDE SEQUENCE [LARGE SCALE GENOMIC DNA]</scope>
    <source>
        <strain evidence="7 8">WL0075</strain>
    </source>
</reference>
<dbReference type="Proteomes" id="UP001652503">
    <property type="component" value="Unassembled WGS sequence"/>
</dbReference>
<dbReference type="InterPro" id="IPR051459">
    <property type="entry name" value="Cytochrome_c-type_DH"/>
</dbReference>
<dbReference type="SUPFAM" id="SSF46626">
    <property type="entry name" value="Cytochrome c"/>
    <property type="match status" value="1"/>
</dbReference>
<evidence type="ECO:0000256" key="2">
    <source>
        <dbReference type="ARBA" id="ARBA00022723"/>
    </source>
</evidence>
<proteinExistence type="predicted"/>
<dbReference type="InterPro" id="IPR009056">
    <property type="entry name" value="Cyt_c-like_dom"/>
</dbReference>
<name>A0ABT2Z6B0_9RHOB</name>
<comment type="caution">
    <text evidence="7">The sequence shown here is derived from an EMBL/GenBank/DDBJ whole genome shotgun (WGS) entry which is preliminary data.</text>
</comment>
<sequence length="167" mass="17187">MTKRPHHILLPLLLGALPLPALADASAGAIERGAYLAQIMDCAGCHMPRGADGAPMPELGLSGGSVGFEIPGLGIFWPPNLTPAVTGLGGWSDEEIAAAIRTGVTPDGRILAPAMPWAAYAALSDDDVIAMIAYLRALSPLETPRLGPVATAEAAPAPFYRVTFPAP</sequence>
<dbReference type="PANTHER" id="PTHR35008:SF8">
    <property type="entry name" value="ALCOHOL DEHYDROGENASE CYTOCHROME C SUBUNIT"/>
    <property type="match status" value="1"/>
</dbReference>
<feature type="chain" id="PRO_5045288122" evidence="5">
    <location>
        <begin position="24"/>
        <end position="167"/>
    </location>
</feature>
<dbReference type="PROSITE" id="PS51007">
    <property type="entry name" value="CYTC"/>
    <property type="match status" value="1"/>
</dbReference>
<feature type="domain" description="Cytochrome c" evidence="6">
    <location>
        <begin position="28"/>
        <end position="139"/>
    </location>
</feature>
<keyword evidence="1 4" id="KW-0349">Heme</keyword>
<evidence type="ECO:0000256" key="4">
    <source>
        <dbReference type="PROSITE-ProRule" id="PRU00433"/>
    </source>
</evidence>
<evidence type="ECO:0000313" key="8">
    <source>
        <dbReference type="Proteomes" id="UP001652503"/>
    </source>
</evidence>
<keyword evidence="2 4" id="KW-0479">Metal-binding</keyword>
<evidence type="ECO:0000256" key="1">
    <source>
        <dbReference type="ARBA" id="ARBA00022617"/>
    </source>
</evidence>
<dbReference type="RefSeq" id="WP_263723178.1">
    <property type="nucleotide sequence ID" value="NZ_JAOWLA010000023.1"/>
</dbReference>
<keyword evidence="5" id="KW-0732">Signal</keyword>
<evidence type="ECO:0000259" key="6">
    <source>
        <dbReference type="PROSITE" id="PS51007"/>
    </source>
</evidence>